<dbReference type="GO" id="GO:0051539">
    <property type="term" value="F:4 iron, 4 sulfur cluster binding"/>
    <property type="evidence" value="ECO:0007669"/>
    <property type="project" value="UniProtKB-KW"/>
</dbReference>
<evidence type="ECO:0000256" key="3">
    <source>
        <dbReference type="ARBA" id="ARBA00023002"/>
    </source>
</evidence>
<comment type="caution">
    <text evidence="7">The sequence shown here is derived from an EMBL/GenBank/DDBJ whole genome shotgun (WGS) entry which is preliminary data.</text>
</comment>
<organism evidence="7 8">
    <name type="scientific">Oceanirhabdus seepicola</name>
    <dbReference type="NCBI Taxonomy" id="2828781"/>
    <lineage>
        <taxon>Bacteria</taxon>
        <taxon>Bacillati</taxon>
        <taxon>Bacillota</taxon>
        <taxon>Clostridia</taxon>
        <taxon>Eubacteriales</taxon>
        <taxon>Clostridiaceae</taxon>
        <taxon>Oceanirhabdus</taxon>
    </lineage>
</organism>
<gene>
    <name evidence="7" type="ORF">KDK92_19425</name>
</gene>
<dbReference type="Pfam" id="PF02754">
    <property type="entry name" value="CCG"/>
    <property type="match status" value="2"/>
</dbReference>
<keyword evidence="5" id="KW-0411">Iron-sulfur</keyword>
<dbReference type="PROSITE" id="PS51379">
    <property type="entry name" value="4FE4S_FER_2"/>
    <property type="match status" value="2"/>
</dbReference>
<dbReference type="InterPro" id="IPR017896">
    <property type="entry name" value="4Fe4S_Fe-S-bd"/>
</dbReference>
<evidence type="ECO:0000256" key="1">
    <source>
        <dbReference type="ARBA" id="ARBA00022485"/>
    </source>
</evidence>
<keyword evidence="2" id="KW-0479">Metal-binding</keyword>
<dbReference type="PANTHER" id="PTHR43255">
    <property type="entry name" value="IRON-SULFUR-BINDING OXIDOREDUCTASE FADF-RELATED-RELATED"/>
    <property type="match status" value="1"/>
</dbReference>
<dbReference type="GO" id="GO:0016491">
    <property type="term" value="F:oxidoreductase activity"/>
    <property type="evidence" value="ECO:0007669"/>
    <property type="project" value="UniProtKB-KW"/>
</dbReference>
<dbReference type="InterPro" id="IPR017900">
    <property type="entry name" value="4Fe4S_Fe_S_CS"/>
</dbReference>
<evidence type="ECO:0000313" key="8">
    <source>
        <dbReference type="Proteomes" id="UP001056429"/>
    </source>
</evidence>
<dbReference type="EMBL" id="JAGSOJ010000004">
    <property type="protein sequence ID" value="MCM1991917.1"/>
    <property type="molecule type" value="Genomic_DNA"/>
</dbReference>
<dbReference type="GO" id="GO:0005886">
    <property type="term" value="C:plasma membrane"/>
    <property type="evidence" value="ECO:0007669"/>
    <property type="project" value="TreeGrafter"/>
</dbReference>
<protein>
    <submittedName>
        <fullName evidence="7">(Fe-S)-binding protein</fullName>
    </submittedName>
</protein>
<dbReference type="RefSeq" id="WP_250861051.1">
    <property type="nucleotide sequence ID" value="NZ_JAGSOJ010000004.1"/>
</dbReference>
<dbReference type="Proteomes" id="UP001056429">
    <property type="component" value="Unassembled WGS sequence"/>
</dbReference>
<dbReference type="InterPro" id="IPR051460">
    <property type="entry name" value="HdrC_iron-sulfur_subunit"/>
</dbReference>
<keyword evidence="3" id="KW-0560">Oxidoreductase</keyword>
<dbReference type="AlphaFoldDB" id="A0A9J6P8Q5"/>
<keyword evidence="1" id="KW-0004">4Fe-4S</keyword>
<sequence length="346" mass="39615">MHEKCIGCNRCVQSCTMLQDFQVKPKEILLENQVDKNVSFSCNLCGLCKEVCPKDIDLGDKFYNMRNKVVFNDGYYLKLRKARNYQKWTANKLFTSKGSKKCDVVFLPGCSLASYSGSILNKVKDHLSYNLGKTEIWIDCCGKPARDLGDEGLFNKTFNKYIKGIKDTGAKRIITACGNCYNVLKGNSEFQVELLWDVLVECGLPHEINGVYENNNIEFVLHDPCSMRYEIKTQRNVRALLDKLKVKYSEFEYNREKTRCCGAGGMVGLINDNVAHKNMKNRVEESQGRNIICYCQSCAEALNFGGGQAINILDFIFNYNEINDKFAQDKINTIKRWKNRFVNKNI</sequence>
<evidence type="ECO:0000256" key="5">
    <source>
        <dbReference type="ARBA" id="ARBA00023014"/>
    </source>
</evidence>
<name>A0A9J6P8Q5_9CLOT</name>
<evidence type="ECO:0000259" key="6">
    <source>
        <dbReference type="PROSITE" id="PS51379"/>
    </source>
</evidence>
<reference evidence="7" key="2">
    <citation type="submission" date="2021-04" db="EMBL/GenBank/DDBJ databases">
        <authorList>
            <person name="Dong X."/>
        </authorList>
    </citation>
    <scope>NUCLEOTIDE SEQUENCE</scope>
    <source>
        <strain evidence="7">ZWT</strain>
    </source>
</reference>
<feature type="domain" description="4Fe-4S ferredoxin-type" evidence="6">
    <location>
        <begin position="32"/>
        <end position="61"/>
    </location>
</feature>
<dbReference type="GO" id="GO:0046872">
    <property type="term" value="F:metal ion binding"/>
    <property type="evidence" value="ECO:0007669"/>
    <property type="project" value="UniProtKB-KW"/>
</dbReference>
<dbReference type="SUPFAM" id="SSF46548">
    <property type="entry name" value="alpha-helical ferredoxin"/>
    <property type="match status" value="1"/>
</dbReference>
<evidence type="ECO:0000256" key="2">
    <source>
        <dbReference type="ARBA" id="ARBA00022723"/>
    </source>
</evidence>
<accession>A0A9J6P8Q5</accession>
<keyword evidence="8" id="KW-1185">Reference proteome</keyword>
<reference evidence="7" key="1">
    <citation type="journal article" date="2021" name="mSystems">
        <title>Bacteria and Archaea Synergistically Convert Glycine Betaine to Biogenic Methane in the Formosa Cold Seep of the South China Sea.</title>
        <authorList>
            <person name="Li L."/>
            <person name="Zhang W."/>
            <person name="Zhang S."/>
            <person name="Song L."/>
            <person name="Sun Q."/>
            <person name="Zhang H."/>
            <person name="Xiang H."/>
            <person name="Dong X."/>
        </authorList>
    </citation>
    <scope>NUCLEOTIDE SEQUENCE</scope>
    <source>
        <strain evidence="7">ZWT</strain>
    </source>
</reference>
<evidence type="ECO:0000256" key="4">
    <source>
        <dbReference type="ARBA" id="ARBA00023004"/>
    </source>
</evidence>
<dbReference type="PANTHER" id="PTHR43255:SF1">
    <property type="entry name" value="IRON-SULFUR-BINDING OXIDOREDUCTASE FADF-RELATED"/>
    <property type="match status" value="1"/>
</dbReference>
<dbReference type="Gene3D" id="1.10.1060.10">
    <property type="entry name" value="Alpha-helical ferredoxin"/>
    <property type="match status" value="1"/>
</dbReference>
<keyword evidence="4" id="KW-0408">Iron</keyword>
<dbReference type="Pfam" id="PF13534">
    <property type="entry name" value="Fer4_17"/>
    <property type="match status" value="1"/>
</dbReference>
<proteinExistence type="predicted"/>
<dbReference type="InterPro" id="IPR004017">
    <property type="entry name" value="Cys_rich_dom"/>
</dbReference>
<evidence type="ECO:0000313" key="7">
    <source>
        <dbReference type="EMBL" id="MCM1991917.1"/>
    </source>
</evidence>
<dbReference type="PROSITE" id="PS00198">
    <property type="entry name" value="4FE4S_FER_1"/>
    <property type="match status" value="1"/>
</dbReference>
<dbReference type="InterPro" id="IPR009051">
    <property type="entry name" value="Helical_ferredxn"/>
</dbReference>
<feature type="domain" description="4Fe-4S ferredoxin-type" evidence="6">
    <location>
        <begin position="1"/>
        <end position="26"/>
    </location>
</feature>